<dbReference type="PATRIC" id="fig|381306.5.peg.2834"/>
<dbReference type="Gene3D" id="1.20.1260.10">
    <property type="match status" value="1"/>
</dbReference>
<dbReference type="Proteomes" id="UP000183104">
    <property type="component" value="Unassembled WGS sequence"/>
</dbReference>
<feature type="region of interest" description="Disordered" evidence="1">
    <location>
        <begin position="129"/>
        <end position="152"/>
    </location>
</feature>
<protein>
    <recommendedName>
        <fullName evidence="2">DUF2202 domain-containing protein</fullName>
    </recommendedName>
</protein>
<dbReference type="EMBL" id="FMUN01000010">
    <property type="protein sequence ID" value="SCY65127.1"/>
    <property type="molecule type" value="Genomic_DNA"/>
</dbReference>
<evidence type="ECO:0000313" key="4">
    <source>
        <dbReference type="Proteomes" id="UP000183104"/>
    </source>
</evidence>
<dbReference type="STRING" id="381306.AN478_00280"/>
<feature type="compositionally biased region" description="Basic residues" evidence="1">
    <location>
        <begin position="142"/>
        <end position="152"/>
    </location>
</feature>
<dbReference type="CDD" id="cd01048">
    <property type="entry name" value="Ferritin_like_AB2"/>
    <property type="match status" value="1"/>
</dbReference>
<gene>
    <name evidence="3" type="ORF">SAMN05661077_0026</name>
</gene>
<dbReference type="InterPro" id="IPR019243">
    <property type="entry name" value="DUF2202"/>
</dbReference>
<sequence>MNELTDAEIAALHEALDDEYRAWATYDQVLADFGEVRPFSNIREAEARHIEALRTLFTRYGLPVPENPWPGRVDLYDSLRDACKAGVAAEIANGAMYDRLLEASRRDDILAVLRNLRDASQQRHLPAFRRCAQGSPGGRGGAGRHRGGRERA</sequence>
<accession>A0A0P9CYD0</accession>
<reference evidence="4" key="1">
    <citation type="submission" date="2016-10" db="EMBL/GenBank/DDBJ databases">
        <authorList>
            <person name="Varghese N."/>
        </authorList>
    </citation>
    <scope>NUCLEOTIDE SEQUENCE [LARGE SCALE GENOMIC DNA]</scope>
    <source>
        <strain evidence="4">HL 19</strain>
    </source>
</reference>
<evidence type="ECO:0000259" key="2">
    <source>
        <dbReference type="Pfam" id="PF09968"/>
    </source>
</evidence>
<dbReference type="SUPFAM" id="SSF47240">
    <property type="entry name" value="Ferritin-like"/>
    <property type="match status" value="1"/>
</dbReference>
<keyword evidence="4" id="KW-1185">Reference proteome</keyword>
<dbReference type="InterPro" id="IPR009078">
    <property type="entry name" value="Ferritin-like_SF"/>
</dbReference>
<dbReference type="AlphaFoldDB" id="A0A0P9CYD0"/>
<name>A0A0P9CYD0_9GAMM</name>
<dbReference type="OrthoDB" id="573482at2"/>
<feature type="domain" description="DUF2202" evidence="2">
    <location>
        <begin position="30"/>
        <end position="130"/>
    </location>
</feature>
<dbReference type="InterPro" id="IPR012347">
    <property type="entry name" value="Ferritin-like"/>
</dbReference>
<dbReference type="Pfam" id="PF09968">
    <property type="entry name" value="DUF2202"/>
    <property type="match status" value="1"/>
</dbReference>
<proteinExistence type="predicted"/>
<organism evidence="3 4">
    <name type="scientific">Thiohalorhabdus denitrificans</name>
    <dbReference type="NCBI Taxonomy" id="381306"/>
    <lineage>
        <taxon>Bacteria</taxon>
        <taxon>Pseudomonadati</taxon>
        <taxon>Pseudomonadota</taxon>
        <taxon>Gammaproteobacteria</taxon>
        <taxon>Thiohalorhabdales</taxon>
        <taxon>Thiohalorhabdaceae</taxon>
        <taxon>Thiohalorhabdus</taxon>
    </lineage>
</organism>
<evidence type="ECO:0000313" key="3">
    <source>
        <dbReference type="EMBL" id="SCY65127.1"/>
    </source>
</evidence>
<evidence type="ECO:0000256" key="1">
    <source>
        <dbReference type="SAM" id="MobiDB-lite"/>
    </source>
</evidence>
<dbReference type="RefSeq" id="WP_054964630.1">
    <property type="nucleotide sequence ID" value="NZ_FMUN01000010.1"/>
</dbReference>